<dbReference type="GO" id="GO:0005524">
    <property type="term" value="F:ATP binding"/>
    <property type="evidence" value="ECO:0007669"/>
    <property type="project" value="UniProtKB-UniRule"/>
</dbReference>
<dbReference type="PROSITE" id="PS50011">
    <property type="entry name" value="PROTEIN_KINASE_DOM"/>
    <property type="match status" value="1"/>
</dbReference>
<dbReference type="InterPro" id="IPR000719">
    <property type="entry name" value="Prot_kinase_dom"/>
</dbReference>
<keyword evidence="6 7" id="KW-0067">ATP-binding</keyword>
<dbReference type="Gene3D" id="1.10.510.10">
    <property type="entry name" value="Transferase(Phosphotransferase) domain 1"/>
    <property type="match status" value="1"/>
</dbReference>
<dbReference type="PANTHER" id="PTHR24342">
    <property type="entry name" value="SERINE/THREONINE-PROTEIN KINASE 17"/>
    <property type="match status" value="1"/>
</dbReference>
<feature type="compositionally biased region" description="Polar residues" evidence="8">
    <location>
        <begin position="759"/>
        <end position="772"/>
    </location>
</feature>
<dbReference type="SMART" id="SM00220">
    <property type="entry name" value="S_TKc"/>
    <property type="match status" value="1"/>
</dbReference>
<feature type="binding site" evidence="7">
    <location>
        <position position="98"/>
    </location>
    <ligand>
        <name>ATP</name>
        <dbReference type="ChEBI" id="CHEBI:30616"/>
    </ligand>
</feature>
<evidence type="ECO:0000256" key="8">
    <source>
        <dbReference type="SAM" id="MobiDB-lite"/>
    </source>
</evidence>
<dbReference type="InterPro" id="IPR008271">
    <property type="entry name" value="Ser/Thr_kinase_AS"/>
</dbReference>
<reference evidence="11" key="1">
    <citation type="submission" date="2017-02" db="UniProtKB">
        <authorList>
            <consortium name="WormBaseParasite"/>
        </authorList>
    </citation>
    <scope>IDENTIFICATION</scope>
</reference>
<accession>A0A0N5AAL1</accession>
<sequence>MVIYTSPIAGTSENYEGRIIVDESDYRLVLEYSCRQVSTESAISVDEKLPFETKGVVRIRVKEKFSKLYECFDVIGEGKFGKVYRCREKETGLELAAKRIKIKRDADRQQVEREVEIMTKMRHPRIAQIYDAFSTPENDIVLVMEVVPGGELFDRVVQENYILTELAVVMIICQLCEAVDYIHSKHIVHLDIKPENIMCVSQTSNRIKLIDFGLAQYYDGSSNLLFMAGTPEFVAPEVVKYEPLDFHTDMWSIGVITYILLSGISPFLGETLVETYCAVGKGEWEFDEECFEGISNEAKDFITKLLVYDQKQRMLPADCLQHPWIVQARARTACRSPVCAANEGKPISKESLRSYIKNQRFRRATWAVLFLMRFKRFGHISWPTLDGTINVSDFNGGGIKKLSQKDGILEELPCVIIENSVNIAKTDSNDGSGKPKMNIEIQETIARPNNLFEKQVQGIKLKAFTCNNMLFDQAMPSTITDKMQKTKAADQLSDYQKLSAELKLPIKQCSTASFQCSKRQIRVHLSKKPKVVRIRKSFVQKQRISVQQIVQLQKPIRKEFCFTAKTTSKCANIVIGKCAKEYASGYVHIQNRISKRPVKRASLLIQTKVKGKRAEVCDFNNNQNNSNISKDKSAIKPNHSLKELKEMNELQALEIKNSSSKPVAIIYNQVTLANKQKSDSMNAATFSAPDRTKVSKRVSVAERLYRVLGDAEISSKRKISNTKLKKIREDEALPMKSAPTHSDANQKAINSEEIKSLNLGKNSKNLRTPENSNNDEKAIKRKKTQVKKVEGTKVDSLSLEGKKHTSESSSSSERAKAVNTEKSCIKSVDTTLSTGKSETIGLSSTDKTEKTTAQATVLPQPTNFLDGIEEKADSNISKKTEKDVKSTQATAVEKCRKTFKIASIQQQQNSNESCQINLCDSTGNVRKYPQTLKLKVKEPHLKATTSCKKAGNRSSKSNVSSCLYAEKQALSTATEVKNSFTKKKDLNKQDKKFQLRQTQSSVEQITSKNMKIEKEGAPGCQSSSDKAKMHVAVGDNQQAKSGTNEDSVVKQSNTKSKTGTSLECLNKRLEQNLKIDDANKDLNDDRKRIEVSKAALNNAQNSLKMWKLTDKSNNSVAVFNSLKVV</sequence>
<dbReference type="Proteomes" id="UP000046393">
    <property type="component" value="Unplaced"/>
</dbReference>
<dbReference type="InterPro" id="IPR011009">
    <property type="entry name" value="Kinase-like_dom_sf"/>
</dbReference>
<dbReference type="WBParaSite" id="SMUV_0000118701-mRNA-1">
    <property type="protein sequence ID" value="SMUV_0000118701-mRNA-1"/>
    <property type="gene ID" value="SMUV_0000118701"/>
</dbReference>
<evidence type="ECO:0000256" key="7">
    <source>
        <dbReference type="PROSITE-ProRule" id="PRU10141"/>
    </source>
</evidence>
<feature type="region of interest" description="Disordered" evidence="8">
    <location>
        <begin position="730"/>
        <end position="818"/>
    </location>
</feature>
<feature type="compositionally biased region" description="Polar residues" evidence="8">
    <location>
        <begin position="1035"/>
        <end position="1057"/>
    </location>
</feature>
<evidence type="ECO:0000259" key="9">
    <source>
        <dbReference type="PROSITE" id="PS50011"/>
    </source>
</evidence>
<dbReference type="GO" id="GO:0004674">
    <property type="term" value="F:protein serine/threonine kinase activity"/>
    <property type="evidence" value="ECO:0007669"/>
    <property type="project" value="UniProtKB-KW"/>
</dbReference>
<keyword evidence="10" id="KW-1185">Reference proteome</keyword>
<dbReference type="PROSITE" id="PS00107">
    <property type="entry name" value="PROTEIN_KINASE_ATP"/>
    <property type="match status" value="1"/>
</dbReference>
<keyword evidence="3" id="KW-0808">Transferase</keyword>
<keyword evidence="4 7" id="KW-0547">Nucleotide-binding</keyword>
<name>A0A0N5AAL1_9BILA</name>
<dbReference type="GO" id="GO:0035556">
    <property type="term" value="P:intracellular signal transduction"/>
    <property type="evidence" value="ECO:0007669"/>
    <property type="project" value="TreeGrafter"/>
</dbReference>
<feature type="compositionally biased region" description="Polar residues" evidence="8">
    <location>
        <begin position="739"/>
        <end position="749"/>
    </location>
</feature>
<dbReference type="InterPro" id="IPR017441">
    <property type="entry name" value="Protein_kinase_ATP_BS"/>
</dbReference>
<evidence type="ECO:0000256" key="3">
    <source>
        <dbReference type="ARBA" id="ARBA00022679"/>
    </source>
</evidence>
<dbReference type="AlphaFoldDB" id="A0A0N5AAL1"/>
<evidence type="ECO:0000313" key="10">
    <source>
        <dbReference type="Proteomes" id="UP000046393"/>
    </source>
</evidence>
<evidence type="ECO:0000256" key="2">
    <source>
        <dbReference type="ARBA" id="ARBA00022527"/>
    </source>
</evidence>
<feature type="region of interest" description="Disordered" evidence="8">
    <location>
        <begin position="998"/>
        <end position="1057"/>
    </location>
</feature>
<comment type="cofactor">
    <cofactor evidence="1">
        <name>Mg(2+)</name>
        <dbReference type="ChEBI" id="CHEBI:18420"/>
    </cofactor>
</comment>
<evidence type="ECO:0000256" key="4">
    <source>
        <dbReference type="ARBA" id="ARBA00022741"/>
    </source>
</evidence>
<dbReference type="STRING" id="451379.A0A0N5AAL1"/>
<dbReference type="GO" id="GO:0005634">
    <property type="term" value="C:nucleus"/>
    <property type="evidence" value="ECO:0007669"/>
    <property type="project" value="TreeGrafter"/>
</dbReference>
<dbReference type="PROSITE" id="PS00108">
    <property type="entry name" value="PROTEIN_KINASE_ST"/>
    <property type="match status" value="1"/>
</dbReference>
<keyword evidence="2" id="KW-0723">Serine/threonine-protein kinase</keyword>
<proteinExistence type="predicted"/>
<dbReference type="SUPFAM" id="SSF56112">
    <property type="entry name" value="Protein kinase-like (PK-like)"/>
    <property type="match status" value="1"/>
</dbReference>
<feature type="domain" description="Protein kinase" evidence="9">
    <location>
        <begin position="69"/>
        <end position="325"/>
    </location>
</feature>
<organism evidence="10 11">
    <name type="scientific">Syphacia muris</name>
    <dbReference type="NCBI Taxonomy" id="451379"/>
    <lineage>
        <taxon>Eukaryota</taxon>
        <taxon>Metazoa</taxon>
        <taxon>Ecdysozoa</taxon>
        <taxon>Nematoda</taxon>
        <taxon>Chromadorea</taxon>
        <taxon>Rhabditida</taxon>
        <taxon>Spirurina</taxon>
        <taxon>Oxyuridomorpha</taxon>
        <taxon>Oxyuroidea</taxon>
        <taxon>Oxyuridae</taxon>
        <taxon>Syphacia</taxon>
    </lineage>
</organism>
<evidence type="ECO:0000256" key="6">
    <source>
        <dbReference type="ARBA" id="ARBA00022840"/>
    </source>
</evidence>
<dbReference type="Pfam" id="PF00069">
    <property type="entry name" value="Pkinase"/>
    <property type="match status" value="1"/>
</dbReference>
<evidence type="ECO:0000256" key="5">
    <source>
        <dbReference type="ARBA" id="ARBA00022777"/>
    </source>
</evidence>
<evidence type="ECO:0000256" key="1">
    <source>
        <dbReference type="ARBA" id="ARBA00001946"/>
    </source>
</evidence>
<evidence type="ECO:0000313" key="11">
    <source>
        <dbReference type="WBParaSite" id="SMUV_0000118701-mRNA-1"/>
    </source>
</evidence>
<feature type="compositionally biased region" description="Polar residues" evidence="8">
    <location>
        <begin position="998"/>
        <end position="1009"/>
    </location>
</feature>
<dbReference type="PANTHER" id="PTHR24342:SF20">
    <property type="entry name" value="MYOSIN LIGHT CHAIN KINASE, SMOOTH MUSCLE"/>
    <property type="match status" value="1"/>
</dbReference>
<protein>
    <submittedName>
        <fullName evidence="11">Protein kinase domain-containing protein</fullName>
    </submittedName>
</protein>
<dbReference type="FunFam" id="1.10.510.10:FF:000571">
    <property type="entry name" value="Maternal embryonic leucine zipper kinase"/>
    <property type="match status" value="1"/>
</dbReference>
<dbReference type="Gene3D" id="3.30.200.20">
    <property type="entry name" value="Phosphorylase Kinase, domain 1"/>
    <property type="match status" value="1"/>
</dbReference>
<dbReference type="GO" id="GO:0043065">
    <property type="term" value="P:positive regulation of apoptotic process"/>
    <property type="evidence" value="ECO:0007669"/>
    <property type="project" value="TreeGrafter"/>
</dbReference>
<keyword evidence="5" id="KW-0418">Kinase</keyword>